<dbReference type="GO" id="GO:0003824">
    <property type="term" value="F:catalytic activity"/>
    <property type="evidence" value="ECO:0007669"/>
    <property type="project" value="InterPro"/>
</dbReference>
<evidence type="ECO:0000313" key="3">
    <source>
        <dbReference type="Proteomes" id="UP000008237"/>
    </source>
</evidence>
<accession>E2BB67</accession>
<dbReference type="SUPFAM" id="SSF56219">
    <property type="entry name" value="DNase I-like"/>
    <property type="match status" value="1"/>
</dbReference>
<evidence type="ECO:0000313" key="2">
    <source>
        <dbReference type="EMBL" id="EFN87062.1"/>
    </source>
</evidence>
<feature type="domain" description="Endonuclease/exonuclease/phosphatase" evidence="1">
    <location>
        <begin position="2"/>
        <end position="91"/>
    </location>
</feature>
<dbReference type="EMBL" id="GL446934">
    <property type="protein sequence ID" value="EFN87062.1"/>
    <property type="molecule type" value="Genomic_DNA"/>
</dbReference>
<proteinExistence type="predicted"/>
<feature type="non-terminal residue" evidence="2">
    <location>
        <position position="1"/>
    </location>
</feature>
<dbReference type="Pfam" id="PF14529">
    <property type="entry name" value="Exo_endo_phos_2"/>
    <property type="match status" value="1"/>
</dbReference>
<sequence>PVVIAGDFNAHSEECGCNPRQREPRGEVVIGWAAGSDLLLVNRGSTGTCVRLRGVSSVIDLTWATLSAARMISEWWVKAEGETLSDHSYIVWALR</sequence>
<dbReference type="InterPro" id="IPR036691">
    <property type="entry name" value="Endo/exonu/phosph_ase_sf"/>
</dbReference>
<dbReference type="InParanoid" id="E2BB67"/>
<dbReference type="AlphaFoldDB" id="E2BB67"/>
<feature type="non-terminal residue" evidence="2">
    <location>
        <position position="95"/>
    </location>
</feature>
<gene>
    <name evidence="2" type="ORF">EAI_17353</name>
</gene>
<organism evidence="3">
    <name type="scientific">Harpegnathos saltator</name>
    <name type="common">Jerdon's jumping ant</name>
    <dbReference type="NCBI Taxonomy" id="610380"/>
    <lineage>
        <taxon>Eukaryota</taxon>
        <taxon>Metazoa</taxon>
        <taxon>Ecdysozoa</taxon>
        <taxon>Arthropoda</taxon>
        <taxon>Hexapoda</taxon>
        <taxon>Insecta</taxon>
        <taxon>Pterygota</taxon>
        <taxon>Neoptera</taxon>
        <taxon>Endopterygota</taxon>
        <taxon>Hymenoptera</taxon>
        <taxon>Apocrita</taxon>
        <taxon>Aculeata</taxon>
        <taxon>Formicoidea</taxon>
        <taxon>Formicidae</taxon>
        <taxon>Ponerinae</taxon>
        <taxon>Ponerini</taxon>
        <taxon>Harpegnathos</taxon>
    </lineage>
</organism>
<dbReference type="InterPro" id="IPR005135">
    <property type="entry name" value="Endo/exonuclease/phosphatase"/>
</dbReference>
<dbReference type="Gene3D" id="3.60.10.10">
    <property type="entry name" value="Endonuclease/exonuclease/phosphatase"/>
    <property type="match status" value="1"/>
</dbReference>
<name>E2BB67_HARSA</name>
<reference evidence="2 3" key="1">
    <citation type="journal article" date="2010" name="Science">
        <title>Genomic comparison of the ants Camponotus floridanus and Harpegnathos saltator.</title>
        <authorList>
            <person name="Bonasio R."/>
            <person name="Zhang G."/>
            <person name="Ye C."/>
            <person name="Mutti N.S."/>
            <person name="Fang X."/>
            <person name="Qin N."/>
            <person name="Donahue G."/>
            <person name="Yang P."/>
            <person name="Li Q."/>
            <person name="Li C."/>
            <person name="Zhang P."/>
            <person name="Huang Z."/>
            <person name="Berger S.L."/>
            <person name="Reinberg D."/>
            <person name="Wang J."/>
            <person name="Liebig J."/>
        </authorList>
    </citation>
    <scope>NUCLEOTIDE SEQUENCE [LARGE SCALE GENOMIC DNA]</scope>
    <source>
        <strain evidence="2 3">R22 G/1</strain>
    </source>
</reference>
<evidence type="ECO:0000259" key="1">
    <source>
        <dbReference type="Pfam" id="PF14529"/>
    </source>
</evidence>
<dbReference type="OrthoDB" id="7554092at2759"/>
<protein>
    <recommendedName>
        <fullName evidence="1">Endonuclease/exonuclease/phosphatase domain-containing protein</fullName>
    </recommendedName>
</protein>
<dbReference type="Proteomes" id="UP000008237">
    <property type="component" value="Unassembled WGS sequence"/>
</dbReference>
<keyword evidence="3" id="KW-1185">Reference proteome</keyword>